<evidence type="ECO:0000256" key="1">
    <source>
        <dbReference type="ARBA" id="ARBA00010062"/>
    </source>
</evidence>
<dbReference type="SUPFAM" id="SSF53822">
    <property type="entry name" value="Periplasmic binding protein-like I"/>
    <property type="match status" value="1"/>
</dbReference>
<evidence type="ECO:0000313" key="6">
    <source>
        <dbReference type="Proteomes" id="UP000539313"/>
    </source>
</evidence>
<accession>A0A7W3R631</accession>
<evidence type="ECO:0000313" key="5">
    <source>
        <dbReference type="EMBL" id="MBA9001723.1"/>
    </source>
</evidence>
<dbReference type="InterPro" id="IPR028082">
    <property type="entry name" value="Peripla_BP_I"/>
</dbReference>
<keyword evidence="2" id="KW-0732">Signal</keyword>
<dbReference type="AlphaFoldDB" id="A0A7W3R631"/>
<keyword evidence="6" id="KW-1185">Reference proteome</keyword>
<protein>
    <submittedName>
        <fullName evidence="5">ABC-type branched-subunit amino acid transport system substrate-binding protein</fullName>
    </submittedName>
</protein>
<dbReference type="Proteomes" id="UP000539313">
    <property type="component" value="Unassembled WGS sequence"/>
</dbReference>
<feature type="domain" description="Leucine-binding protein" evidence="4">
    <location>
        <begin position="53"/>
        <end position="393"/>
    </location>
</feature>
<dbReference type="PANTHER" id="PTHR47235">
    <property type="entry name" value="BLR6548 PROTEIN"/>
    <property type="match status" value="1"/>
</dbReference>
<evidence type="ECO:0000256" key="3">
    <source>
        <dbReference type="SAM" id="MobiDB-lite"/>
    </source>
</evidence>
<evidence type="ECO:0000259" key="4">
    <source>
        <dbReference type="Pfam" id="PF13458"/>
    </source>
</evidence>
<dbReference type="Pfam" id="PF13458">
    <property type="entry name" value="Peripla_BP_6"/>
    <property type="match status" value="1"/>
</dbReference>
<proteinExistence type="inferred from homology"/>
<dbReference type="InterPro" id="IPR028081">
    <property type="entry name" value="Leu-bd"/>
</dbReference>
<reference evidence="5 6" key="1">
    <citation type="submission" date="2020-08" db="EMBL/GenBank/DDBJ databases">
        <title>Sequencing the genomes of 1000 actinobacteria strains.</title>
        <authorList>
            <person name="Klenk H.-P."/>
        </authorList>
    </citation>
    <scope>NUCLEOTIDE SEQUENCE [LARGE SCALE GENOMIC DNA]</scope>
    <source>
        <strain evidence="5 6">DSM 45823</strain>
    </source>
</reference>
<comment type="similarity">
    <text evidence="1">Belongs to the leucine-binding protein family.</text>
</comment>
<feature type="region of interest" description="Disordered" evidence="3">
    <location>
        <begin position="403"/>
        <end position="423"/>
    </location>
</feature>
<organism evidence="5 6">
    <name type="scientific">Thermomonospora cellulosilytica</name>
    <dbReference type="NCBI Taxonomy" id="1411118"/>
    <lineage>
        <taxon>Bacteria</taxon>
        <taxon>Bacillati</taxon>
        <taxon>Actinomycetota</taxon>
        <taxon>Actinomycetes</taxon>
        <taxon>Streptosporangiales</taxon>
        <taxon>Thermomonosporaceae</taxon>
        <taxon>Thermomonospora</taxon>
    </lineage>
</organism>
<dbReference type="RefSeq" id="WP_312880812.1">
    <property type="nucleotide sequence ID" value="NZ_JACJII010000001.1"/>
</dbReference>
<comment type="caution">
    <text evidence="5">The sequence shown here is derived from an EMBL/GenBank/DDBJ whole genome shotgun (WGS) entry which is preliminary data.</text>
</comment>
<evidence type="ECO:0000256" key="2">
    <source>
        <dbReference type="ARBA" id="ARBA00022729"/>
    </source>
</evidence>
<dbReference type="PROSITE" id="PS51257">
    <property type="entry name" value="PROKAR_LIPOPROTEIN"/>
    <property type="match status" value="1"/>
</dbReference>
<gene>
    <name evidence="5" type="ORF">HNR21_000605</name>
</gene>
<sequence>MLAPRFHPPGFHGGPVRLAALTLVVAGLAGCAGKATAQYSDSMRTGPGVAADKITVAALTDLTGPYAPLGKGVTQAQRLYFDRFNDAGGACGRKVELVVRDHGYDVRKAVTAYTEVAPHSAAIPQIIGSPITAALRARIEADRVLTVPQAWAHTLLGSKYVQIVGTTYDVDMVNGVEFLTKEHGLRAGDRIGHLYLQGDYGDSAVTGSRWAARQSRLELVEHEVAPTDNDMTAAVAAFRRAGVRAVLVSVGPLQAASLVGASAAKGLNVPFVASNSAFAEQLLDTPVGPYFEKDFYVLSAAAPPSAPIEGIRQVARDYRKTYRGQPVDLAVIAGYGAAATVGEALKKACSMRDLSREGIVAAHRSNSQFLTGLGGPAQDYSRWTVPAARSAYVLKPDRDELGGLKIHRQPVESPLAEKYTPPS</sequence>
<dbReference type="EMBL" id="JACJII010000001">
    <property type="protein sequence ID" value="MBA9001723.1"/>
    <property type="molecule type" value="Genomic_DNA"/>
</dbReference>
<name>A0A7W3R631_9ACTN</name>
<dbReference type="Gene3D" id="3.40.50.2300">
    <property type="match status" value="2"/>
</dbReference>
<dbReference type="PANTHER" id="PTHR47235:SF1">
    <property type="entry name" value="BLR6548 PROTEIN"/>
    <property type="match status" value="1"/>
</dbReference>